<dbReference type="EMBL" id="JACLAW010000008">
    <property type="protein sequence ID" value="MBC2666092.1"/>
    <property type="molecule type" value="Genomic_DNA"/>
</dbReference>
<reference evidence="2 3" key="1">
    <citation type="submission" date="2020-08" db="EMBL/GenBank/DDBJ databases">
        <title>The genome sequence of type strain Novosphingobium flavum NBRC 111647.</title>
        <authorList>
            <person name="Liu Y."/>
        </authorList>
    </citation>
    <scope>NUCLEOTIDE SEQUENCE [LARGE SCALE GENOMIC DNA]</scope>
    <source>
        <strain evidence="2 3">NBRC 111647</strain>
    </source>
</reference>
<evidence type="ECO:0008006" key="4">
    <source>
        <dbReference type="Google" id="ProtNLM"/>
    </source>
</evidence>
<feature type="signal peptide" evidence="1">
    <location>
        <begin position="1"/>
        <end position="22"/>
    </location>
</feature>
<organism evidence="2 3">
    <name type="scientific">Novosphingobium flavum</name>
    <dbReference type="NCBI Taxonomy" id="1778672"/>
    <lineage>
        <taxon>Bacteria</taxon>
        <taxon>Pseudomonadati</taxon>
        <taxon>Pseudomonadota</taxon>
        <taxon>Alphaproteobacteria</taxon>
        <taxon>Sphingomonadales</taxon>
        <taxon>Sphingomonadaceae</taxon>
        <taxon>Novosphingobium</taxon>
    </lineage>
</organism>
<dbReference type="Proteomes" id="UP000566813">
    <property type="component" value="Unassembled WGS sequence"/>
</dbReference>
<name>A0A7X1FTA4_9SPHN</name>
<keyword evidence="1" id="KW-0732">Signal</keyword>
<comment type="caution">
    <text evidence="2">The sequence shown here is derived from an EMBL/GenBank/DDBJ whole genome shotgun (WGS) entry which is preliminary data.</text>
</comment>
<proteinExistence type="predicted"/>
<protein>
    <recommendedName>
        <fullName evidence="4">Porin</fullName>
    </recommendedName>
</protein>
<dbReference type="NCBIfam" id="TIGR02001">
    <property type="entry name" value="gcw_chp"/>
    <property type="match status" value="1"/>
</dbReference>
<sequence length="282" mass="28872">MNKLITVATSALALGLAAPAFAQEEPKEIEISGSATIASDYRFRGVSQSNKGMAVQAGFTAKHQSGLYAGVWASNLAGWGTFGGSNTELDIYGGYTLPVGGATLDAGLTWYMYPGGSDKTDFAEPFVKLSGAVGPANLLVGVAYAPKQEALGPWSLTGANAQAVLAGGNYNKPGAKDDNLYIWADANTALPSTPVTLKAHLGYSDGNPGLGPNGTSVAPTGKYWDWSLGADVAVGPLTLNVSYIDTDITNAQGAYLQPNFSSTKDGSTIAGSTVVVSVTGSF</sequence>
<dbReference type="AlphaFoldDB" id="A0A7X1FTA4"/>
<evidence type="ECO:0000313" key="3">
    <source>
        <dbReference type="Proteomes" id="UP000566813"/>
    </source>
</evidence>
<gene>
    <name evidence="2" type="ORF">H7F51_11245</name>
</gene>
<dbReference type="InterPro" id="IPR010239">
    <property type="entry name" value="CHP02001"/>
</dbReference>
<keyword evidence="3" id="KW-1185">Reference proteome</keyword>
<evidence type="ECO:0000313" key="2">
    <source>
        <dbReference type="EMBL" id="MBC2666092.1"/>
    </source>
</evidence>
<dbReference type="RefSeq" id="WP_185664399.1">
    <property type="nucleotide sequence ID" value="NZ_JACLAW010000008.1"/>
</dbReference>
<evidence type="ECO:0000256" key="1">
    <source>
        <dbReference type="SAM" id="SignalP"/>
    </source>
</evidence>
<dbReference type="Pfam" id="PF09694">
    <property type="entry name" value="Gcw_chp"/>
    <property type="match status" value="1"/>
</dbReference>
<feature type="chain" id="PRO_5030812597" description="Porin" evidence="1">
    <location>
        <begin position="23"/>
        <end position="282"/>
    </location>
</feature>
<accession>A0A7X1FTA4</accession>